<evidence type="ECO:0000256" key="1">
    <source>
        <dbReference type="SAM" id="MobiDB-lite"/>
    </source>
</evidence>
<dbReference type="Pfam" id="PF22936">
    <property type="entry name" value="Pol_BBD"/>
    <property type="match status" value="1"/>
</dbReference>
<evidence type="ECO:0000259" key="2">
    <source>
        <dbReference type="Pfam" id="PF07727"/>
    </source>
</evidence>
<accession>A0AAD8TTE0</accession>
<dbReference type="SUPFAM" id="SSF53098">
    <property type="entry name" value="Ribonuclease H-like"/>
    <property type="match status" value="1"/>
</dbReference>
<dbReference type="InterPro" id="IPR036397">
    <property type="entry name" value="RNaseH_sf"/>
</dbReference>
<dbReference type="InterPro" id="IPR013103">
    <property type="entry name" value="RVT_2"/>
</dbReference>
<feature type="compositionally biased region" description="Polar residues" evidence="1">
    <location>
        <begin position="234"/>
        <end position="245"/>
    </location>
</feature>
<feature type="compositionally biased region" description="Pro residues" evidence="1">
    <location>
        <begin position="205"/>
        <end position="216"/>
    </location>
</feature>
<evidence type="ECO:0000313" key="4">
    <source>
        <dbReference type="EMBL" id="KAK1692602.1"/>
    </source>
</evidence>
<evidence type="ECO:0000259" key="3">
    <source>
        <dbReference type="Pfam" id="PF22936"/>
    </source>
</evidence>
<feature type="domain" description="Reverse transcriptase Ty1/copia-type" evidence="2">
    <location>
        <begin position="293"/>
        <end position="382"/>
    </location>
</feature>
<feature type="region of interest" description="Disordered" evidence="1">
    <location>
        <begin position="136"/>
        <end position="247"/>
    </location>
</feature>
<evidence type="ECO:0008006" key="6">
    <source>
        <dbReference type="Google" id="ProtNLM"/>
    </source>
</evidence>
<comment type="caution">
    <text evidence="4">The sequence shown here is derived from an EMBL/GenBank/DDBJ whole genome shotgun (WGS) entry which is preliminary data.</text>
</comment>
<dbReference type="InterPro" id="IPR054722">
    <property type="entry name" value="PolX-like_BBD"/>
</dbReference>
<evidence type="ECO:0000313" key="5">
    <source>
        <dbReference type="Proteomes" id="UP001231189"/>
    </source>
</evidence>
<feature type="domain" description="Retrovirus-related Pol polyprotein from transposon TNT 1-94-like beta-barrel" evidence="3">
    <location>
        <begin position="16"/>
        <end position="74"/>
    </location>
</feature>
<sequence length="385" mass="42028">MELAALNNLALQQGGWVMDSGASSHMTNDDGNLTRSSHLRTPHFVTVGDGTTIPITSSGFISFRTPSGHVFRLNHFGVTIRSLQTDNGTEFLNKTVDTLLTTHGTALRLSCPYTSQQNACSFVIRACAYGAARTRRPLRHADRATTARLARPECTRPTASAPASLLLRRAAQPAARPDRPGPVPVMPALLPVQPDPPPHRAEQPVPQPARPGPVPVAPAHQPVQPDPAPAASLSGVSNPRCTRSGRQVRPVDRLNLSAVDSVTDVVPTTFRQAMQDPQWRAAMSDEYQALVNNATWSLVPRPPRANVVTGKWIFRQKFHSDGTLARNKARWVVRGYSRRPGIDYEETFSPVVKPATIRLVLHIAVSSSWPIRQLDVKNAFYMAPG</sequence>
<keyword evidence="5" id="KW-1185">Reference proteome</keyword>
<feature type="compositionally biased region" description="Low complexity" evidence="1">
    <location>
        <begin position="156"/>
        <end position="175"/>
    </location>
</feature>
<dbReference type="GO" id="GO:0003676">
    <property type="term" value="F:nucleic acid binding"/>
    <property type="evidence" value="ECO:0007669"/>
    <property type="project" value="InterPro"/>
</dbReference>
<dbReference type="Gene3D" id="3.30.420.10">
    <property type="entry name" value="Ribonuclease H-like superfamily/Ribonuclease H"/>
    <property type="match status" value="1"/>
</dbReference>
<reference evidence="4" key="1">
    <citation type="submission" date="2023-07" db="EMBL/GenBank/DDBJ databases">
        <title>A chromosome-level genome assembly of Lolium multiflorum.</title>
        <authorList>
            <person name="Chen Y."/>
            <person name="Copetti D."/>
            <person name="Kolliker R."/>
            <person name="Studer B."/>
        </authorList>
    </citation>
    <scope>NUCLEOTIDE SEQUENCE</scope>
    <source>
        <strain evidence="4">02402/16</strain>
        <tissue evidence="4">Leaf</tissue>
    </source>
</reference>
<dbReference type="EMBL" id="JAUUTY010000001">
    <property type="protein sequence ID" value="KAK1692602.1"/>
    <property type="molecule type" value="Genomic_DNA"/>
</dbReference>
<protein>
    <recommendedName>
        <fullName evidence="6">Reverse transcriptase Ty1/copia-type domain-containing protein</fullName>
    </recommendedName>
</protein>
<dbReference type="InterPro" id="IPR012337">
    <property type="entry name" value="RNaseH-like_sf"/>
</dbReference>
<proteinExistence type="predicted"/>
<name>A0AAD8TTE0_LOLMU</name>
<dbReference type="Proteomes" id="UP001231189">
    <property type="component" value="Unassembled WGS sequence"/>
</dbReference>
<feature type="compositionally biased region" description="Basic and acidic residues" evidence="1">
    <location>
        <begin position="139"/>
        <end position="154"/>
    </location>
</feature>
<gene>
    <name evidence="4" type="ORF">QYE76_009299</name>
</gene>
<organism evidence="4 5">
    <name type="scientific">Lolium multiflorum</name>
    <name type="common">Italian ryegrass</name>
    <name type="synonym">Lolium perenne subsp. multiflorum</name>
    <dbReference type="NCBI Taxonomy" id="4521"/>
    <lineage>
        <taxon>Eukaryota</taxon>
        <taxon>Viridiplantae</taxon>
        <taxon>Streptophyta</taxon>
        <taxon>Embryophyta</taxon>
        <taxon>Tracheophyta</taxon>
        <taxon>Spermatophyta</taxon>
        <taxon>Magnoliopsida</taxon>
        <taxon>Liliopsida</taxon>
        <taxon>Poales</taxon>
        <taxon>Poaceae</taxon>
        <taxon>BOP clade</taxon>
        <taxon>Pooideae</taxon>
        <taxon>Poodae</taxon>
        <taxon>Poeae</taxon>
        <taxon>Poeae Chloroplast Group 2 (Poeae type)</taxon>
        <taxon>Loliodinae</taxon>
        <taxon>Loliinae</taxon>
        <taxon>Lolium</taxon>
    </lineage>
</organism>
<dbReference type="AlphaFoldDB" id="A0AAD8TTE0"/>
<dbReference type="Pfam" id="PF07727">
    <property type="entry name" value="RVT_2"/>
    <property type="match status" value="1"/>
</dbReference>